<dbReference type="NCBIfam" id="TIGR00246">
    <property type="entry name" value="tRNA_RlmH_YbeA"/>
    <property type="match status" value="1"/>
</dbReference>
<dbReference type="CDD" id="cd18081">
    <property type="entry name" value="RlmH-like"/>
    <property type="match status" value="1"/>
</dbReference>
<protein>
    <recommendedName>
        <fullName evidence="5">Ribosomal RNA large subunit methyltransferase H</fullName>
        <ecNumber evidence="5">2.1.1.177</ecNumber>
    </recommendedName>
    <alternativeName>
        <fullName evidence="5">23S rRNA (pseudouridine1915-N3)-methyltransferase</fullName>
    </alternativeName>
    <alternativeName>
        <fullName evidence="5">23S rRNA m3Psi1915 methyltransferase</fullName>
    </alternativeName>
    <alternativeName>
        <fullName evidence="5">rRNA (pseudouridine-N3-)-methyltransferase RlmH</fullName>
    </alternativeName>
</protein>
<dbReference type="RefSeq" id="WP_407329042.1">
    <property type="nucleotide sequence ID" value="NZ_CP136865.1"/>
</dbReference>
<comment type="similarity">
    <text evidence="4 5">Belongs to the RNA methyltransferase RlmH family.</text>
</comment>
<name>A0ABZ0IHD3_9GAMM</name>
<keyword evidence="1 5" id="KW-0489">Methyltransferase</keyword>
<dbReference type="EC" id="2.1.1.177" evidence="5"/>
<keyword evidence="5" id="KW-0963">Cytoplasm</keyword>
<keyword evidence="7" id="KW-1185">Reference proteome</keyword>
<reference evidence="6 7" key="1">
    <citation type="submission" date="2023-10" db="EMBL/GenBank/DDBJ databases">
        <title>Two novel species belonging to the OM43/NOR5 clade.</title>
        <authorList>
            <person name="Park M."/>
        </authorList>
    </citation>
    <scope>NUCLEOTIDE SEQUENCE [LARGE SCALE GENOMIC DNA]</scope>
    <source>
        <strain evidence="6 7">IMCC45268</strain>
    </source>
</reference>
<dbReference type="InterPro" id="IPR029028">
    <property type="entry name" value="Alpha/beta_knot_MTases"/>
</dbReference>
<keyword evidence="5" id="KW-0698">rRNA processing</keyword>
<dbReference type="InterPro" id="IPR029026">
    <property type="entry name" value="tRNA_m1G_MTases_N"/>
</dbReference>
<comment type="subcellular location">
    <subcellularLocation>
        <location evidence="5">Cytoplasm</location>
    </subcellularLocation>
</comment>
<dbReference type="Gene3D" id="3.40.1280.10">
    <property type="match status" value="1"/>
</dbReference>
<dbReference type="InterPro" id="IPR003742">
    <property type="entry name" value="RlmH-like"/>
</dbReference>
<evidence type="ECO:0000256" key="1">
    <source>
        <dbReference type="ARBA" id="ARBA00022603"/>
    </source>
</evidence>
<keyword evidence="2 5" id="KW-0808">Transferase</keyword>
<dbReference type="SUPFAM" id="SSF75217">
    <property type="entry name" value="alpha/beta knot"/>
    <property type="match status" value="1"/>
</dbReference>
<feature type="binding site" evidence="5">
    <location>
        <begin position="123"/>
        <end position="128"/>
    </location>
    <ligand>
        <name>S-adenosyl-L-methionine</name>
        <dbReference type="ChEBI" id="CHEBI:59789"/>
    </ligand>
</feature>
<gene>
    <name evidence="5 6" type="primary">rlmH</name>
    <name evidence="6" type="ORF">R0137_05015</name>
</gene>
<dbReference type="PIRSF" id="PIRSF004505">
    <property type="entry name" value="MT_bac"/>
    <property type="match status" value="1"/>
</dbReference>
<evidence type="ECO:0000256" key="3">
    <source>
        <dbReference type="ARBA" id="ARBA00022691"/>
    </source>
</evidence>
<dbReference type="PANTHER" id="PTHR33603">
    <property type="entry name" value="METHYLTRANSFERASE"/>
    <property type="match status" value="1"/>
</dbReference>
<comment type="subunit">
    <text evidence="5">Homodimer.</text>
</comment>
<dbReference type="PANTHER" id="PTHR33603:SF1">
    <property type="entry name" value="RIBOSOMAL RNA LARGE SUBUNIT METHYLTRANSFERASE H"/>
    <property type="match status" value="1"/>
</dbReference>
<comment type="catalytic activity">
    <reaction evidence="5">
        <text>pseudouridine(1915) in 23S rRNA + S-adenosyl-L-methionine = N(3)-methylpseudouridine(1915) in 23S rRNA + S-adenosyl-L-homocysteine + H(+)</text>
        <dbReference type="Rhea" id="RHEA:42752"/>
        <dbReference type="Rhea" id="RHEA-COMP:10221"/>
        <dbReference type="Rhea" id="RHEA-COMP:10222"/>
        <dbReference type="ChEBI" id="CHEBI:15378"/>
        <dbReference type="ChEBI" id="CHEBI:57856"/>
        <dbReference type="ChEBI" id="CHEBI:59789"/>
        <dbReference type="ChEBI" id="CHEBI:65314"/>
        <dbReference type="ChEBI" id="CHEBI:74486"/>
        <dbReference type="EC" id="2.1.1.177"/>
    </reaction>
</comment>
<feature type="binding site" evidence="5">
    <location>
        <position position="104"/>
    </location>
    <ligand>
        <name>S-adenosyl-L-methionine</name>
        <dbReference type="ChEBI" id="CHEBI:59789"/>
    </ligand>
</feature>
<proteinExistence type="inferred from homology"/>
<evidence type="ECO:0000256" key="5">
    <source>
        <dbReference type="HAMAP-Rule" id="MF_00658"/>
    </source>
</evidence>
<sequence length="156" mass="17443">MRVNVHSVAGKMPRWVDTAVGEYEKRLPRELKLQWRDIPLAARSTNSNAGQLKEREGIAMLKGVSTSDHCVALDGRGKPWTTEELAKQLEQWMMQGQDLSLLIGGPDGLSDACLAAARQRWSLGPLTLPHPLVRVVLAEQLYRAWTITIGHPYHRA</sequence>
<evidence type="ECO:0000256" key="2">
    <source>
        <dbReference type="ARBA" id="ARBA00022679"/>
    </source>
</evidence>
<comment type="function">
    <text evidence="5">Specifically methylates the pseudouridine at position 1915 (m3Psi1915) in 23S rRNA.</text>
</comment>
<evidence type="ECO:0000256" key="4">
    <source>
        <dbReference type="ARBA" id="ARBA00038303"/>
    </source>
</evidence>
<feature type="binding site" evidence="5">
    <location>
        <position position="73"/>
    </location>
    <ligand>
        <name>S-adenosyl-L-methionine</name>
        <dbReference type="ChEBI" id="CHEBI:59789"/>
    </ligand>
</feature>
<organism evidence="6 7">
    <name type="scientific">Congregibacter brevis</name>
    <dbReference type="NCBI Taxonomy" id="3081201"/>
    <lineage>
        <taxon>Bacteria</taxon>
        <taxon>Pseudomonadati</taxon>
        <taxon>Pseudomonadota</taxon>
        <taxon>Gammaproteobacteria</taxon>
        <taxon>Cellvibrionales</taxon>
        <taxon>Halieaceae</taxon>
        <taxon>Congregibacter</taxon>
    </lineage>
</organism>
<dbReference type="Pfam" id="PF02590">
    <property type="entry name" value="SPOUT_MTase"/>
    <property type="match status" value="1"/>
</dbReference>
<evidence type="ECO:0000313" key="7">
    <source>
        <dbReference type="Proteomes" id="UP001626549"/>
    </source>
</evidence>
<dbReference type="NCBIfam" id="NF000986">
    <property type="entry name" value="PRK00103.1-4"/>
    <property type="match status" value="1"/>
</dbReference>
<evidence type="ECO:0000313" key="6">
    <source>
        <dbReference type="EMBL" id="WOJ97939.1"/>
    </source>
</evidence>
<keyword evidence="3 5" id="KW-0949">S-adenosyl-L-methionine</keyword>
<dbReference type="Proteomes" id="UP001626549">
    <property type="component" value="Chromosome"/>
</dbReference>
<accession>A0ABZ0IHD3</accession>
<dbReference type="HAMAP" id="MF_00658">
    <property type="entry name" value="23SrRNA_methyltr_H"/>
    <property type="match status" value="1"/>
</dbReference>
<dbReference type="EMBL" id="CP136865">
    <property type="protein sequence ID" value="WOJ97939.1"/>
    <property type="molecule type" value="Genomic_DNA"/>
</dbReference>